<keyword evidence="2 3" id="KW-0067">ATP-binding</keyword>
<organism evidence="6 7">
    <name type="scientific">Tetrahymena thermophila (strain SB210)</name>
    <dbReference type="NCBI Taxonomy" id="312017"/>
    <lineage>
        <taxon>Eukaryota</taxon>
        <taxon>Sar</taxon>
        <taxon>Alveolata</taxon>
        <taxon>Ciliophora</taxon>
        <taxon>Intramacronucleata</taxon>
        <taxon>Oligohymenophorea</taxon>
        <taxon>Hymenostomatida</taxon>
        <taxon>Tetrahymenina</taxon>
        <taxon>Tetrahymenidae</taxon>
        <taxon>Tetrahymena</taxon>
    </lineage>
</organism>
<dbReference type="eggNOG" id="KOG0032">
    <property type="taxonomic scope" value="Eukaryota"/>
</dbReference>
<dbReference type="Proteomes" id="UP000009168">
    <property type="component" value="Unassembled WGS sequence"/>
</dbReference>
<keyword evidence="6" id="KW-0418">Kinase</keyword>
<keyword evidence="1 3" id="KW-0547">Nucleotide-binding</keyword>
<dbReference type="OMA" id="MLMEYSE"/>
<evidence type="ECO:0000313" key="6">
    <source>
        <dbReference type="EMBL" id="EAR94233.1"/>
    </source>
</evidence>
<name>I7M148_TETTS</name>
<dbReference type="InterPro" id="IPR008271">
    <property type="entry name" value="Ser/Thr_kinase_AS"/>
</dbReference>
<feature type="compositionally biased region" description="Polar residues" evidence="4">
    <location>
        <begin position="482"/>
        <end position="491"/>
    </location>
</feature>
<dbReference type="GO" id="GO:0004672">
    <property type="term" value="F:protein kinase activity"/>
    <property type="evidence" value="ECO:0007669"/>
    <property type="project" value="InterPro"/>
</dbReference>
<accession>I7M148</accession>
<dbReference type="SUPFAM" id="SSF56112">
    <property type="entry name" value="Protein kinase-like (PK-like)"/>
    <property type="match status" value="1"/>
</dbReference>
<dbReference type="Gene3D" id="1.10.510.10">
    <property type="entry name" value="Transferase(Phosphotransferase) domain 1"/>
    <property type="match status" value="1"/>
</dbReference>
<keyword evidence="6" id="KW-0808">Transferase</keyword>
<dbReference type="EMBL" id="GG662717">
    <property type="protein sequence ID" value="EAR94233.1"/>
    <property type="molecule type" value="Genomic_DNA"/>
</dbReference>
<dbReference type="AlphaFoldDB" id="I7M148"/>
<sequence>MKPASFFDDDYGKLQKKIWDPVPGNKTVSNLETVYLCNQFYKRSKKVGKSKQIYYVLTEEGLYQVKKNEVLCGFMDLTCVKMDLLIEVQDAKTIDTSLDSNPNNVHGFRLSRNGKSIEFYTNDNLLYKNWKNVLIYRCIQSTFHEEFIVTKMIGKGSFAKVYLATKKSQNIQYAIKAFNKEFMQNQHKGKESLINEISIMRQLNNDHLIRLYEVYETTNSIYFVVDLLNGGELLHRIREKGSINEKELRVLIRNLILALEHLHQKNIMHRDLKPENLLLKSKQSDSEIVVADFGLATRIDIPNILFKRCGTPGFVAPEVLLYKEGDPFYTTQCDIFSAGIIFYLLLVGKQPFQGKDYKQILRANKACEIRYDLPEFEKISNAAKDLLKKMLDARPEHRFSATQCLQHPFLHLDGEYQPGDISCGNLGSYEVEFLANVRNKQLDSQEMIGSLALHSTGKLPINGNVNTIGSLSTYSNSSITNLERKNTSSGPGASIFNKGRSDSIDQNMTGTPSSRKSNNNSLFKATLIKNSYHTSQFGGNEERKGRDDEYEENCDVGEENSPVCNSVNKMNIEKSMKHNPSKCDESSNSPKSAGTIGTPTNSAKYGKSTIAKK</sequence>
<gene>
    <name evidence="6" type="ORF">TTHERM_00523000</name>
</gene>
<dbReference type="KEGG" id="tet:TTHERM_00523000"/>
<dbReference type="GeneID" id="7839430"/>
<dbReference type="GO" id="GO:0005524">
    <property type="term" value="F:ATP binding"/>
    <property type="evidence" value="ECO:0007669"/>
    <property type="project" value="UniProtKB-UniRule"/>
</dbReference>
<dbReference type="PROSITE" id="PS00107">
    <property type="entry name" value="PROTEIN_KINASE_ATP"/>
    <property type="match status" value="1"/>
</dbReference>
<evidence type="ECO:0000313" key="7">
    <source>
        <dbReference type="Proteomes" id="UP000009168"/>
    </source>
</evidence>
<feature type="binding site" evidence="3">
    <location>
        <position position="176"/>
    </location>
    <ligand>
        <name>ATP</name>
        <dbReference type="ChEBI" id="CHEBI:30616"/>
    </ligand>
</feature>
<feature type="compositionally biased region" description="Polar residues" evidence="4">
    <location>
        <begin position="504"/>
        <end position="520"/>
    </location>
</feature>
<dbReference type="OrthoDB" id="4062651at2759"/>
<feature type="domain" description="Protein kinase" evidence="5">
    <location>
        <begin position="147"/>
        <end position="410"/>
    </location>
</feature>
<feature type="region of interest" description="Disordered" evidence="4">
    <location>
        <begin position="573"/>
        <end position="613"/>
    </location>
</feature>
<dbReference type="CDD" id="cd05117">
    <property type="entry name" value="STKc_CAMK"/>
    <property type="match status" value="1"/>
</dbReference>
<dbReference type="SUPFAM" id="SSF50729">
    <property type="entry name" value="PH domain-like"/>
    <property type="match status" value="1"/>
</dbReference>
<dbReference type="InParanoid" id="I7M148"/>
<dbReference type="PROSITE" id="PS00108">
    <property type="entry name" value="PROTEIN_KINASE_ST"/>
    <property type="match status" value="1"/>
</dbReference>
<evidence type="ECO:0000256" key="2">
    <source>
        <dbReference type="ARBA" id="ARBA00022840"/>
    </source>
</evidence>
<keyword evidence="7" id="KW-1185">Reference proteome</keyword>
<dbReference type="FunFam" id="3.30.200.20:FF:000042">
    <property type="entry name" value="Aurora kinase A"/>
    <property type="match status" value="1"/>
</dbReference>
<protein>
    <submittedName>
        <fullName evidence="6">Serine/Threonine kinase domain protein</fullName>
    </submittedName>
</protein>
<dbReference type="Pfam" id="PF00069">
    <property type="entry name" value="Pkinase"/>
    <property type="match status" value="1"/>
</dbReference>
<feature type="compositionally biased region" description="Basic and acidic residues" evidence="4">
    <location>
        <begin position="573"/>
        <end position="585"/>
    </location>
</feature>
<dbReference type="RefSeq" id="XP_001014478.1">
    <property type="nucleotide sequence ID" value="XM_001014478.3"/>
</dbReference>
<dbReference type="InterPro" id="IPR000719">
    <property type="entry name" value="Prot_kinase_dom"/>
</dbReference>
<feature type="compositionally biased region" description="Acidic residues" evidence="4">
    <location>
        <begin position="548"/>
        <end position="558"/>
    </location>
</feature>
<dbReference type="SMART" id="SM00220">
    <property type="entry name" value="S_TKc"/>
    <property type="match status" value="1"/>
</dbReference>
<reference evidence="7" key="1">
    <citation type="journal article" date="2006" name="PLoS Biol.">
        <title>Macronuclear genome sequence of the ciliate Tetrahymena thermophila, a model eukaryote.</title>
        <authorList>
            <person name="Eisen J.A."/>
            <person name="Coyne R.S."/>
            <person name="Wu M."/>
            <person name="Wu D."/>
            <person name="Thiagarajan M."/>
            <person name="Wortman J.R."/>
            <person name="Badger J.H."/>
            <person name="Ren Q."/>
            <person name="Amedeo P."/>
            <person name="Jones K.M."/>
            <person name="Tallon L.J."/>
            <person name="Delcher A.L."/>
            <person name="Salzberg S.L."/>
            <person name="Silva J.C."/>
            <person name="Haas B.J."/>
            <person name="Majoros W.H."/>
            <person name="Farzad M."/>
            <person name="Carlton J.M."/>
            <person name="Smith R.K. Jr."/>
            <person name="Garg J."/>
            <person name="Pearlman R.E."/>
            <person name="Karrer K.M."/>
            <person name="Sun L."/>
            <person name="Manning G."/>
            <person name="Elde N.C."/>
            <person name="Turkewitz A.P."/>
            <person name="Asai D.J."/>
            <person name="Wilkes D.E."/>
            <person name="Wang Y."/>
            <person name="Cai H."/>
            <person name="Collins K."/>
            <person name="Stewart B.A."/>
            <person name="Lee S.R."/>
            <person name="Wilamowska K."/>
            <person name="Weinberg Z."/>
            <person name="Ruzzo W.L."/>
            <person name="Wloga D."/>
            <person name="Gaertig J."/>
            <person name="Frankel J."/>
            <person name="Tsao C.-C."/>
            <person name="Gorovsky M.A."/>
            <person name="Keeling P.J."/>
            <person name="Waller R.F."/>
            <person name="Patron N.J."/>
            <person name="Cherry J.M."/>
            <person name="Stover N.A."/>
            <person name="Krieger C.J."/>
            <person name="del Toro C."/>
            <person name="Ryder H.F."/>
            <person name="Williamson S.C."/>
            <person name="Barbeau R.A."/>
            <person name="Hamilton E.P."/>
            <person name="Orias E."/>
        </authorList>
    </citation>
    <scope>NUCLEOTIDE SEQUENCE [LARGE SCALE GENOMIC DNA]</scope>
    <source>
        <strain evidence="7">SB210</strain>
    </source>
</reference>
<feature type="compositionally biased region" description="Polar residues" evidence="4">
    <location>
        <begin position="586"/>
        <end position="603"/>
    </location>
</feature>
<evidence type="ECO:0000256" key="3">
    <source>
        <dbReference type="PROSITE-ProRule" id="PRU10141"/>
    </source>
</evidence>
<evidence type="ECO:0000256" key="4">
    <source>
        <dbReference type="SAM" id="MobiDB-lite"/>
    </source>
</evidence>
<feature type="region of interest" description="Disordered" evidence="4">
    <location>
        <begin position="482"/>
        <end position="520"/>
    </location>
</feature>
<dbReference type="InterPro" id="IPR017441">
    <property type="entry name" value="Protein_kinase_ATP_BS"/>
</dbReference>
<dbReference type="HOGENOM" id="CLU_000288_177_0_1"/>
<evidence type="ECO:0000259" key="5">
    <source>
        <dbReference type="PROSITE" id="PS50011"/>
    </source>
</evidence>
<evidence type="ECO:0000256" key="1">
    <source>
        <dbReference type="ARBA" id="ARBA00022741"/>
    </source>
</evidence>
<dbReference type="InterPro" id="IPR011009">
    <property type="entry name" value="Kinase-like_dom_sf"/>
</dbReference>
<dbReference type="PROSITE" id="PS50011">
    <property type="entry name" value="PROTEIN_KINASE_DOM"/>
    <property type="match status" value="1"/>
</dbReference>
<proteinExistence type="predicted"/>
<feature type="region of interest" description="Disordered" evidence="4">
    <location>
        <begin position="533"/>
        <end position="561"/>
    </location>
</feature>
<dbReference type="PANTHER" id="PTHR24347">
    <property type="entry name" value="SERINE/THREONINE-PROTEIN KINASE"/>
    <property type="match status" value="1"/>
</dbReference>
<dbReference type="FunFam" id="1.10.510.10:FF:000945">
    <property type="entry name" value="Uncharacterized protein"/>
    <property type="match status" value="1"/>
</dbReference>